<name>A0ABT5IY58_9NEIS</name>
<dbReference type="InterPro" id="IPR017871">
    <property type="entry name" value="ABC_transporter-like_CS"/>
</dbReference>
<protein>
    <submittedName>
        <fullName evidence="5">ABC transporter ATP-binding protein</fullName>
    </submittedName>
</protein>
<evidence type="ECO:0000256" key="1">
    <source>
        <dbReference type="ARBA" id="ARBA00022475"/>
    </source>
</evidence>
<dbReference type="Proteomes" id="UP001219956">
    <property type="component" value="Unassembled WGS sequence"/>
</dbReference>
<evidence type="ECO:0000256" key="3">
    <source>
        <dbReference type="ARBA" id="ARBA00022840"/>
    </source>
</evidence>
<dbReference type="InterPro" id="IPR027417">
    <property type="entry name" value="P-loop_NTPase"/>
</dbReference>
<dbReference type="PANTHER" id="PTHR42794">
    <property type="entry name" value="HEMIN IMPORT ATP-BINDING PROTEIN HMUV"/>
    <property type="match status" value="1"/>
</dbReference>
<dbReference type="EMBL" id="JAQQLF010000010">
    <property type="protein sequence ID" value="MDC7717502.1"/>
    <property type="molecule type" value="Genomic_DNA"/>
</dbReference>
<accession>A0ABT5IY58</accession>
<dbReference type="PANTHER" id="PTHR42794:SF2">
    <property type="entry name" value="ABC TRANSPORTER ATP-BINDING PROTEIN"/>
    <property type="match status" value="1"/>
</dbReference>
<dbReference type="InterPro" id="IPR003439">
    <property type="entry name" value="ABC_transporter-like_ATP-bd"/>
</dbReference>
<dbReference type="SUPFAM" id="SSF52540">
    <property type="entry name" value="P-loop containing nucleoside triphosphate hydrolases"/>
    <property type="match status" value="1"/>
</dbReference>
<gene>
    <name evidence="5" type="ORF">PQU95_09785</name>
</gene>
<dbReference type="CDD" id="cd03214">
    <property type="entry name" value="ABC_Iron-Siderophores_B12_Hemin"/>
    <property type="match status" value="1"/>
</dbReference>
<keyword evidence="6" id="KW-1185">Reference proteome</keyword>
<reference evidence="5 6" key="1">
    <citation type="submission" date="2023-01" db="EMBL/GenBank/DDBJ databases">
        <title>Novel species of the genus Vogesella isolated from rivers.</title>
        <authorList>
            <person name="Lu H."/>
        </authorList>
    </citation>
    <scope>NUCLEOTIDE SEQUENCE [LARGE SCALE GENOMIC DNA]</scope>
    <source>
        <strain evidence="5 6">DC21W</strain>
    </source>
</reference>
<organism evidence="5 6">
    <name type="scientific">Vogesella aquatica</name>
    <dbReference type="NCBI Taxonomy" id="2984206"/>
    <lineage>
        <taxon>Bacteria</taxon>
        <taxon>Pseudomonadati</taxon>
        <taxon>Pseudomonadota</taxon>
        <taxon>Betaproteobacteria</taxon>
        <taxon>Neisseriales</taxon>
        <taxon>Chromobacteriaceae</taxon>
        <taxon>Vogesella</taxon>
    </lineage>
</organism>
<dbReference type="RefSeq" id="WP_272751814.1">
    <property type="nucleotide sequence ID" value="NZ_JAQQLF010000010.1"/>
</dbReference>
<evidence type="ECO:0000313" key="5">
    <source>
        <dbReference type="EMBL" id="MDC7717502.1"/>
    </source>
</evidence>
<dbReference type="PROSITE" id="PS50893">
    <property type="entry name" value="ABC_TRANSPORTER_2"/>
    <property type="match status" value="1"/>
</dbReference>
<sequence length="253" mass="26945">MLQAQQLNVSLGRQAILHDVSFEARPGEVTALLGPNGSGKTTLLKTLAGLLPARGQLQWQGQALPLQRGGQLHAACGYLPQDCSTRSRLSVTEAVLLGQLGALGWRVSAEQRAAVQQQLAALGLGALAERRLCELSGGQRQMVFLAQVLLRQPGLLLLDEPISALDLQHQVQVMRSVREQTQARQLTCVVVLHDLNAALAYADRVLLLQHGRLLAAGPARDILTPTLLAPVFGVAIHQAHTASGHSVLCPHGG</sequence>
<dbReference type="InterPro" id="IPR003593">
    <property type="entry name" value="AAA+_ATPase"/>
</dbReference>
<feature type="domain" description="ABC transporter" evidence="4">
    <location>
        <begin position="2"/>
        <end position="235"/>
    </location>
</feature>
<keyword evidence="1" id="KW-1003">Cell membrane</keyword>
<keyword evidence="1" id="KW-0472">Membrane</keyword>
<keyword evidence="3 5" id="KW-0067">ATP-binding</keyword>
<evidence type="ECO:0000259" key="4">
    <source>
        <dbReference type="PROSITE" id="PS50893"/>
    </source>
</evidence>
<proteinExistence type="predicted"/>
<dbReference type="GO" id="GO:0005524">
    <property type="term" value="F:ATP binding"/>
    <property type="evidence" value="ECO:0007669"/>
    <property type="project" value="UniProtKB-KW"/>
</dbReference>
<dbReference type="SMART" id="SM00382">
    <property type="entry name" value="AAA"/>
    <property type="match status" value="1"/>
</dbReference>
<dbReference type="Gene3D" id="3.40.50.300">
    <property type="entry name" value="P-loop containing nucleotide triphosphate hydrolases"/>
    <property type="match status" value="1"/>
</dbReference>
<dbReference type="PROSITE" id="PS00211">
    <property type="entry name" value="ABC_TRANSPORTER_1"/>
    <property type="match status" value="1"/>
</dbReference>
<evidence type="ECO:0000256" key="2">
    <source>
        <dbReference type="ARBA" id="ARBA00022741"/>
    </source>
</evidence>
<evidence type="ECO:0000313" key="6">
    <source>
        <dbReference type="Proteomes" id="UP001219956"/>
    </source>
</evidence>
<keyword evidence="2" id="KW-0547">Nucleotide-binding</keyword>
<comment type="caution">
    <text evidence="5">The sequence shown here is derived from an EMBL/GenBank/DDBJ whole genome shotgun (WGS) entry which is preliminary data.</text>
</comment>
<dbReference type="Pfam" id="PF00005">
    <property type="entry name" value="ABC_tran"/>
    <property type="match status" value="1"/>
</dbReference>